<dbReference type="OrthoDB" id="9801834at2"/>
<keyword evidence="5 9" id="KW-0949">S-adenosyl-L-methionine</keyword>
<gene>
    <name evidence="9" type="primary">bioA</name>
    <name evidence="10" type="ORF">EMUR_02040</name>
</gene>
<dbReference type="SUPFAM" id="SSF53383">
    <property type="entry name" value="PLP-dependent transferases"/>
    <property type="match status" value="1"/>
</dbReference>
<dbReference type="KEGG" id="emr:EMUR_02040"/>
<evidence type="ECO:0000313" key="10">
    <source>
        <dbReference type="EMBL" id="AHC39186.1"/>
    </source>
</evidence>
<comment type="similarity">
    <text evidence="9">Belongs to the class-III pyridoxal-phosphate-dependent aminotransferase family. BioA subfamily.</text>
</comment>
<dbReference type="HAMAP" id="MF_00834">
    <property type="entry name" value="BioA"/>
    <property type="match status" value="1"/>
</dbReference>
<sequence length="425" mass="47112">MHTNFYTWFDEGYQNIWMPYTQMKNSPLPLKVKSASGCYITLEDGTKLLDGISSWWSVCHGYSHPHIVQKIQDQVAKLSHVMFSGLAHEQSYILASRLVKIAPKQGMSRVFFSDSGSTAVEVAMKMAVQYHQNLGNVNKCSFISFVNGYHGDTMGCMSISDPGKIHGTKFKKYHPLQYILPLPHTEEEIESFTNTISSIKDCVAAIILEPILQAAGGMLIHSASTVRKIYDIAKNNNILFIADEVATGFGRIGTMFGCNQADIVPDIMVIGKALTGGFCTLSATLTTQEVYNAFLSDNINDAFMHGPTFMANALACAAANASLDLFENQDLIQNVTLIENQLRSELEIFRQLSYVTDIRVKGATGIIELESGLINKNDIISKGVELNVWIRPINNIIYVMPPFVINSSELTKLITSIYIILKNNI</sequence>
<dbReference type="InterPro" id="IPR005815">
    <property type="entry name" value="BioA"/>
</dbReference>
<feature type="binding site" evidence="9">
    <location>
        <position position="306"/>
    </location>
    <ligand>
        <name>substrate</name>
    </ligand>
</feature>
<dbReference type="InterPro" id="IPR049704">
    <property type="entry name" value="Aminotrans_3_PPA_site"/>
</dbReference>
<evidence type="ECO:0000256" key="8">
    <source>
        <dbReference type="ARBA" id="ARBA00048449"/>
    </source>
</evidence>
<dbReference type="AlphaFoldDB" id="V9R8M5"/>
<comment type="pathway">
    <text evidence="2 9">Cofactor biosynthesis; biotin biosynthesis; 7,8-diaminononanoate from 8-amino-7-oxononanoate (SAM route): step 1/1.</text>
</comment>
<organism evidence="10 11">
    <name type="scientific">Ehrlichia muris AS145</name>
    <dbReference type="NCBI Taxonomy" id="1423892"/>
    <lineage>
        <taxon>Bacteria</taxon>
        <taxon>Pseudomonadati</taxon>
        <taxon>Pseudomonadota</taxon>
        <taxon>Alphaproteobacteria</taxon>
        <taxon>Rickettsiales</taxon>
        <taxon>Anaplasmataceae</taxon>
        <taxon>Ehrlichia</taxon>
    </lineage>
</organism>
<dbReference type="Proteomes" id="UP000018689">
    <property type="component" value="Chromosome"/>
</dbReference>
<evidence type="ECO:0000256" key="4">
    <source>
        <dbReference type="ARBA" id="ARBA00022679"/>
    </source>
</evidence>
<dbReference type="STRING" id="1423892.EMUR_02040"/>
<evidence type="ECO:0000256" key="5">
    <source>
        <dbReference type="ARBA" id="ARBA00022691"/>
    </source>
</evidence>
<feature type="modified residue" description="N6-(pyridoxal phosphate)lysine" evidence="9">
    <location>
        <position position="272"/>
    </location>
</feature>
<evidence type="ECO:0000256" key="2">
    <source>
        <dbReference type="ARBA" id="ARBA00005063"/>
    </source>
</evidence>
<dbReference type="Gene3D" id="3.40.640.10">
    <property type="entry name" value="Type I PLP-dependent aspartate aminotransferase-like (Major domain)"/>
    <property type="match status" value="1"/>
</dbReference>
<evidence type="ECO:0000256" key="3">
    <source>
        <dbReference type="ARBA" id="ARBA00022576"/>
    </source>
</evidence>
<evidence type="ECO:0000256" key="9">
    <source>
        <dbReference type="HAMAP-Rule" id="MF_00834"/>
    </source>
</evidence>
<dbReference type="PATRIC" id="fig|1423892.3.peg.417"/>
<keyword evidence="3 9" id="KW-0032">Aminotransferase</keyword>
<keyword evidence="6 9" id="KW-0093">Biotin biosynthesis</keyword>
<comment type="cofactor">
    <cofactor evidence="1 9">
        <name>pyridoxal 5'-phosphate</name>
        <dbReference type="ChEBI" id="CHEBI:597326"/>
    </cofactor>
</comment>
<feature type="binding site" evidence="9">
    <location>
        <position position="391"/>
    </location>
    <ligand>
        <name>substrate</name>
    </ligand>
</feature>
<keyword evidence="11" id="KW-1185">Reference proteome</keyword>
<feature type="binding site" evidence="9">
    <location>
        <position position="149"/>
    </location>
    <ligand>
        <name>substrate</name>
    </ligand>
</feature>
<comment type="subcellular location">
    <subcellularLocation>
        <location evidence="9">Cytoplasm</location>
    </subcellularLocation>
</comment>
<dbReference type="CDD" id="cd00610">
    <property type="entry name" value="OAT_like"/>
    <property type="match status" value="1"/>
</dbReference>
<evidence type="ECO:0000256" key="7">
    <source>
        <dbReference type="ARBA" id="ARBA00022898"/>
    </source>
</evidence>
<dbReference type="RefSeq" id="WP_024072017.1">
    <property type="nucleotide sequence ID" value="NC_023063.1"/>
</dbReference>
<dbReference type="PIRSF" id="PIRSF000521">
    <property type="entry name" value="Transaminase_4ab_Lys_Orn"/>
    <property type="match status" value="1"/>
</dbReference>
<feature type="binding site" evidence="9">
    <location>
        <position position="55"/>
    </location>
    <ligand>
        <name>substrate</name>
    </ligand>
</feature>
<dbReference type="InterPro" id="IPR015421">
    <property type="entry name" value="PyrdxlP-dep_Trfase_major"/>
</dbReference>
<dbReference type="NCBIfam" id="TIGR00508">
    <property type="entry name" value="bioA"/>
    <property type="match status" value="1"/>
</dbReference>
<feature type="binding site" evidence="9">
    <location>
        <begin position="307"/>
        <end position="308"/>
    </location>
    <ligand>
        <name>pyridoxal 5'-phosphate</name>
        <dbReference type="ChEBI" id="CHEBI:597326"/>
    </ligand>
</feature>
<comment type="catalytic activity">
    <reaction evidence="8 9">
        <text>(8S)-8-amino-7-oxononanoate + S-adenosyl-L-methionine = S-adenosyl-4-methylsulfanyl-2-oxobutanoate + (7R,8S)-7,8-diammoniononanoate</text>
        <dbReference type="Rhea" id="RHEA:16861"/>
        <dbReference type="ChEBI" id="CHEBI:16490"/>
        <dbReference type="ChEBI" id="CHEBI:59789"/>
        <dbReference type="ChEBI" id="CHEBI:149468"/>
        <dbReference type="ChEBI" id="CHEBI:149469"/>
        <dbReference type="EC" id="2.6.1.62"/>
    </reaction>
</comment>
<dbReference type="PANTHER" id="PTHR42684:SF17">
    <property type="entry name" value="ADENOSYLMETHIONINE-8-AMINO-7-OXONONANOATE AMINOTRANSFERASE"/>
    <property type="match status" value="1"/>
</dbReference>
<feature type="site" description="Participates in the substrate recognition with KAPA and in a stacking interaction with the adenine ring of SAM" evidence="9">
    <location>
        <position position="20"/>
    </location>
</feature>
<dbReference type="InterPro" id="IPR005814">
    <property type="entry name" value="Aminotrans_3"/>
</dbReference>
<dbReference type="GO" id="GO:0009102">
    <property type="term" value="P:biotin biosynthetic process"/>
    <property type="evidence" value="ECO:0007669"/>
    <property type="project" value="UniProtKB-UniRule"/>
</dbReference>
<feature type="binding site" evidence="9">
    <location>
        <position position="272"/>
    </location>
    <ligand>
        <name>substrate</name>
    </ligand>
</feature>
<keyword evidence="4 9" id="KW-0808">Transferase</keyword>
<dbReference type="Pfam" id="PF00202">
    <property type="entry name" value="Aminotran_3"/>
    <property type="match status" value="1"/>
</dbReference>
<dbReference type="GO" id="GO:0030170">
    <property type="term" value="F:pyridoxal phosphate binding"/>
    <property type="evidence" value="ECO:0007669"/>
    <property type="project" value="UniProtKB-UniRule"/>
</dbReference>
<dbReference type="GO" id="GO:0004015">
    <property type="term" value="F:adenosylmethionine-8-amino-7-oxononanoate transaminase activity"/>
    <property type="evidence" value="ECO:0007669"/>
    <property type="project" value="UniProtKB-UniRule"/>
</dbReference>
<accession>V9R8M5</accession>
<comment type="function">
    <text evidence="9">Catalyzes the transfer of the alpha-amino group from S-adenosyl-L-methionine (SAM) to 7-keto-8-aminopelargonic acid (KAPA) to form 7,8-diaminopelargonic acid (DAPA). It is the only aminotransferase known to utilize SAM as an amino donor.</text>
</comment>
<comment type="subunit">
    <text evidence="9">Homodimer.</text>
</comment>
<feature type="binding site" evidence="9">
    <location>
        <position position="243"/>
    </location>
    <ligand>
        <name>pyridoxal 5'-phosphate</name>
        <dbReference type="ChEBI" id="CHEBI:597326"/>
    </ligand>
</feature>
<evidence type="ECO:0000256" key="1">
    <source>
        <dbReference type="ARBA" id="ARBA00001933"/>
    </source>
</evidence>
<name>V9R8M5_9RICK</name>
<dbReference type="NCBIfam" id="NF004624">
    <property type="entry name" value="PRK05964.1"/>
    <property type="match status" value="1"/>
</dbReference>
<dbReference type="InterPro" id="IPR015424">
    <property type="entry name" value="PyrdxlP-dep_Trfase"/>
</dbReference>
<dbReference type="PANTHER" id="PTHR42684">
    <property type="entry name" value="ADENOSYLMETHIONINE-8-AMINO-7-OXONONANOATE AMINOTRANSFERASE"/>
    <property type="match status" value="1"/>
</dbReference>
<dbReference type="PROSITE" id="PS00600">
    <property type="entry name" value="AA_TRANSFER_CLASS_3"/>
    <property type="match status" value="1"/>
</dbReference>
<evidence type="ECO:0000256" key="6">
    <source>
        <dbReference type="ARBA" id="ARBA00022756"/>
    </source>
</evidence>
<dbReference type="UniPathway" id="UPA00078">
    <property type="reaction ID" value="UER00160"/>
</dbReference>
<keyword evidence="9" id="KW-0963">Cytoplasm</keyword>
<dbReference type="EC" id="2.6.1.62" evidence="9"/>
<protein>
    <recommendedName>
        <fullName evidence="9">Adenosylmethionine-8-amino-7-oxononanoate aminotransferase</fullName>
        <ecNumber evidence="9">2.6.1.62</ecNumber>
    </recommendedName>
    <alternativeName>
        <fullName evidence="9">7,8-diamino-pelargonic acid aminotransferase</fullName>
        <shortName evidence="9">DAPA AT</shortName>
        <shortName evidence="9">DAPA aminotransferase</shortName>
    </alternativeName>
    <alternativeName>
        <fullName evidence="9">7,8-diaminononanoate synthase</fullName>
        <shortName evidence="9">DANS</shortName>
    </alternativeName>
    <alternativeName>
        <fullName evidence="9">Diaminopelargonic acid synthase</fullName>
    </alternativeName>
</protein>
<feature type="binding site" evidence="9">
    <location>
        <begin position="116"/>
        <end position="117"/>
    </location>
    <ligand>
        <name>pyridoxal 5'-phosphate</name>
        <dbReference type="ChEBI" id="CHEBI:597326"/>
    </ligand>
</feature>
<proteinExistence type="inferred from homology"/>
<dbReference type="HOGENOM" id="CLU_016922_4_3_5"/>
<keyword evidence="7 9" id="KW-0663">Pyridoxal phosphate</keyword>
<dbReference type="EMBL" id="CP006917">
    <property type="protein sequence ID" value="AHC39186.1"/>
    <property type="molecule type" value="Genomic_DNA"/>
</dbReference>
<dbReference type="InterPro" id="IPR015422">
    <property type="entry name" value="PyrdxlP-dep_Trfase_small"/>
</dbReference>
<evidence type="ECO:0000313" key="11">
    <source>
        <dbReference type="Proteomes" id="UP000018689"/>
    </source>
</evidence>
<dbReference type="GO" id="GO:0005737">
    <property type="term" value="C:cytoplasm"/>
    <property type="evidence" value="ECO:0007669"/>
    <property type="project" value="UniProtKB-SubCell"/>
</dbReference>
<dbReference type="Gene3D" id="3.90.1150.10">
    <property type="entry name" value="Aspartate Aminotransferase, domain 1"/>
    <property type="match status" value="1"/>
</dbReference>
<reference evidence="10 11" key="1">
    <citation type="journal article" date="2014" name="Genome Announc.">
        <title>Complete Genome Sequence of Ehrlichia muris Strain AS145T, a Model Monocytotropic Ehrlichia Strain.</title>
        <authorList>
            <person name="Thirumalapura N.R."/>
            <person name="Qin X."/>
            <person name="Kuriakose J.A."/>
            <person name="Walker D.H."/>
        </authorList>
    </citation>
    <scope>NUCLEOTIDE SEQUENCE [LARGE SCALE GENOMIC DNA]</scope>
    <source>
        <strain evidence="11">AS154</strain>
    </source>
</reference>